<dbReference type="GeneID" id="27984742"/>
<keyword evidence="8" id="KW-0460">Magnesium</keyword>
<dbReference type="PANTHER" id="PTHR19376">
    <property type="entry name" value="DNA-DIRECTED RNA POLYMERASE"/>
    <property type="match status" value="1"/>
</dbReference>
<dbReference type="SUPFAM" id="SSF64484">
    <property type="entry name" value="beta and beta-prime subunits of DNA dependent RNA-polymerase"/>
    <property type="match status" value="1"/>
</dbReference>
<evidence type="ECO:0000256" key="3">
    <source>
        <dbReference type="ARBA" id="ARBA00022478"/>
    </source>
</evidence>
<protein>
    <recommendedName>
        <fullName evidence="8">DNA-directed RNA polymerase subunit beta'</fullName>
        <ecNumber evidence="8">2.7.7.6</ecNumber>
    </recommendedName>
    <alternativeName>
        <fullName evidence="8">PEP</fullName>
    </alternativeName>
    <alternativeName>
        <fullName evidence="8">Plastid-encoded RNA polymerase subunit beta'</fullName>
        <shortName evidence="8">RNA polymerase subunit beta'</shortName>
    </alternativeName>
</protein>
<accession>A0A191T4J6</accession>
<dbReference type="SMART" id="SM00663">
    <property type="entry name" value="RPOLA_N"/>
    <property type="match status" value="1"/>
</dbReference>
<feature type="binding site" evidence="8">
    <location>
        <position position="506"/>
    </location>
    <ligand>
        <name>Mg(2+)</name>
        <dbReference type="ChEBI" id="CHEBI:18420"/>
    </ligand>
</feature>
<dbReference type="GO" id="GO:0006351">
    <property type="term" value="P:DNA-templated transcription"/>
    <property type="evidence" value="ECO:0007669"/>
    <property type="project" value="UniProtKB-UniRule"/>
</dbReference>
<keyword evidence="8" id="KW-0862">Zinc</keyword>
<dbReference type="EMBL" id="KU646489">
    <property type="protein sequence ID" value="ANI25318.1"/>
    <property type="molecule type" value="Genomic_DNA"/>
</dbReference>
<feature type="binding site" evidence="8">
    <location>
        <position position="84"/>
    </location>
    <ligand>
        <name>Zn(2+)</name>
        <dbReference type="ChEBI" id="CHEBI:29105"/>
    </ligand>
</feature>
<keyword evidence="5 8" id="KW-0548">Nucleotidyltransferase</keyword>
<dbReference type="HAMAP" id="MF_01323">
    <property type="entry name" value="RNApol_bact_RpoC1"/>
    <property type="match status" value="1"/>
</dbReference>
<dbReference type="AlphaFoldDB" id="A0A191T4J6"/>
<dbReference type="Pfam" id="PF00623">
    <property type="entry name" value="RNA_pol_Rpb1_2"/>
    <property type="match status" value="2"/>
</dbReference>
<dbReference type="Gene3D" id="2.40.40.20">
    <property type="match status" value="1"/>
</dbReference>
<feature type="binding site" evidence="8">
    <location>
        <position position="510"/>
    </location>
    <ligand>
        <name>Mg(2+)</name>
        <dbReference type="ChEBI" id="CHEBI:18420"/>
    </ligand>
</feature>
<sequence length="735" mass="84896">MIYSSEYQYFRIGLASPEQILSWAERRLPNGEVVGRVTKPYTIHYKTRRPKRDGLFCERIFGPIKSGICACGKYQGIDKFPNFCKQCGVEFTHSQVRRRRMGYIKLASLVAHIWYTKGHPSYIAYLLKQSLEDIESLVYYRTFLLGPFGNKPSFIRPMPMIGRGLCSFRSPWLRPLKGFLSRWYNECLTREVSTGGQAIQQELSKLNLFEEISYANDKWTKIAYKSEQMWTWNQTGEIYLPDLDQRAIQWTKDAFARRMKLVKDLLKTEIHPEWMVFSILPVLSPELRPIMELKNGQLITSDLNELYVRVLVRNNQVLDTFSPWKMLDPDWIPTSLCGRFEKVLLQEAVDALLDNGMGAPPFRDSNKRVYKSFSDVIKGKKGRFRQNLLGKRVDYSGRSVIVVAPSLSFHQCGLPLEMAIELFQPFIIQKLITKGLAPNLRAAKLMIHNKQTIVWKVLQKIIQNHPILLNRAPTLHRLGIQAFEPVLTSSNAIHLHPLVCSGFNADFDGDQMAVHVPIAVEAQMEARILMQSQTCLLSPATGRALAVPSQDMLLGLYLLTLESFLGIYSLRRLYNKKKAKTSIGHIPIFFNFQEVMIAKNKGNIHINSPIWLCWKQQPILVVMLPEKPIEIQYEPMGNNLSIYDHFRIRSSKKKYIHNIYILTTAGRVIFNQQMEQVVHKEISLLHRSKEINQLDLVNEYDSIIHTMNNKYITYTQFPPISQLDEMWLTSSTTNT</sequence>
<dbReference type="PANTHER" id="PTHR19376:SF54">
    <property type="entry name" value="DNA-DIRECTED RNA POLYMERASE SUBUNIT BETA"/>
    <property type="match status" value="1"/>
</dbReference>
<evidence type="ECO:0000256" key="6">
    <source>
        <dbReference type="ARBA" id="ARBA00023163"/>
    </source>
</evidence>
<reference evidence="11" key="1">
    <citation type="journal article" date="2016" name="Front. Plant Sci.">
        <title>Comparative Chloroplast Genome Analyses of Streptophyte Green Algae Uncover Major Structural Alterations in the Klebsormidiophyceae, Coleochaetophyceae and Zygnematophyceae.</title>
        <authorList>
            <person name="Lemieux C."/>
            <person name="Otis C."/>
            <person name="Turmel M."/>
        </authorList>
    </citation>
    <scope>NUCLEOTIDE SEQUENCE</scope>
</reference>
<dbReference type="GO" id="GO:0008270">
    <property type="term" value="F:zinc ion binding"/>
    <property type="evidence" value="ECO:0007669"/>
    <property type="project" value="UniProtKB-UniRule"/>
</dbReference>
<evidence type="ECO:0000256" key="5">
    <source>
        <dbReference type="ARBA" id="ARBA00022695"/>
    </source>
</evidence>
<dbReference type="Pfam" id="PF04983">
    <property type="entry name" value="RNA_pol_Rpb1_3"/>
    <property type="match status" value="1"/>
</dbReference>
<gene>
    <name evidence="8 11" type="primary">rpoC1</name>
</gene>
<evidence type="ECO:0000256" key="2">
    <source>
        <dbReference type="ARBA" id="ARBA00007207"/>
    </source>
</evidence>
<name>A0A191T4J6_SPIMX</name>
<keyword evidence="4 8" id="KW-0808">Transferase</keyword>
<keyword evidence="11" id="KW-0934">Plastid</keyword>
<dbReference type="GO" id="GO:0000287">
    <property type="term" value="F:magnesium ion binding"/>
    <property type="evidence" value="ECO:0007669"/>
    <property type="project" value="UniProtKB-UniRule"/>
</dbReference>
<dbReference type="InterPro" id="IPR006592">
    <property type="entry name" value="RNA_pol_N"/>
</dbReference>
<dbReference type="InterPro" id="IPR034678">
    <property type="entry name" value="RNApol_RpoC1"/>
</dbReference>
<dbReference type="Gene3D" id="4.10.860.120">
    <property type="entry name" value="RNA polymerase II, clamp domain"/>
    <property type="match status" value="1"/>
</dbReference>
<dbReference type="RefSeq" id="YP_009258427.1">
    <property type="nucleotide sequence ID" value="NC_030355.1"/>
</dbReference>
<dbReference type="Pfam" id="PF04997">
    <property type="entry name" value="RNA_pol_Rpb1_1"/>
    <property type="match status" value="1"/>
</dbReference>
<comment type="cofactor">
    <cofactor evidence="8">
        <name>Mg(2+)</name>
        <dbReference type="ChEBI" id="CHEBI:18420"/>
    </cofactor>
    <text evidence="8">Binds 1 Mg(2+) ion per subunit.</text>
</comment>
<dbReference type="InterPro" id="IPR000722">
    <property type="entry name" value="RNA_pol_asu"/>
</dbReference>
<comment type="subcellular location">
    <subcellularLocation>
        <location evidence="8">Plastid</location>
        <location evidence="8">Chloroplast</location>
    </subcellularLocation>
</comment>
<evidence type="ECO:0000259" key="10">
    <source>
        <dbReference type="SMART" id="SM00663"/>
    </source>
</evidence>
<evidence type="ECO:0000256" key="8">
    <source>
        <dbReference type="HAMAP-Rule" id="MF_01323"/>
    </source>
</evidence>
<keyword evidence="3 8" id="KW-0240">DNA-directed RNA polymerase</keyword>
<comment type="cofactor">
    <cofactor evidence="8">
        <name>Zn(2+)</name>
        <dbReference type="ChEBI" id="CHEBI:29105"/>
    </cofactor>
    <text evidence="8">Binds 1 Zn(2+) ion per subunit.</text>
</comment>
<dbReference type="InterPro" id="IPR042102">
    <property type="entry name" value="RNA_pol_Rpb1_3_sf"/>
</dbReference>
<organism evidence="11">
    <name type="scientific">Spirogyra maxima</name>
    <name type="common">Green alga</name>
    <dbReference type="NCBI Taxonomy" id="3180"/>
    <lineage>
        <taxon>Eukaryota</taxon>
        <taxon>Viridiplantae</taxon>
        <taxon>Streptophyta</taxon>
        <taxon>Zygnematophyceae</taxon>
        <taxon>Zygnematophycidae</taxon>
        <taxon>Spirogyrales</taxon>
        <taxon>Spirogyraceae</taxon>
        <taxon>Spirogyra</taxon>
    </lineage>
</organism>
<feature type="binding site" evidence="8">
    <location>
        <position position="508"/>
    </location>
    <ligand>
        <name>Mg(2+)</name>
        <dbReference type="ChEBI" id="CHEBI:18420"/>
    </ligand>
</feature>
<dbReference type="Gene3D" id="1.10.40.90">
    <property type="match status" value="1"/>
</dbReference>
<dbReference type="InterPro" id="IPR045867">
    <property type="entry name" value="DNA-dir_RpoC_beta_prime"/>
</dbReference>
<evidence type="ECO:0000313" key="11">
    <source>
        <dbReference type="EMBL" id="ANI25318.1"/>
    </source>
</evidence>
<dbReference type="Gene3D" id="1.10.274.100">
    <property type="entry name" value="RNA polymerase Rpb1, domain 3"/>
    <property type="match status" value="1"/>
</dbReference>
<comment type="catalytic activity">
    <reaction evidence="7 8 9">
        <text>RNA(n) + a ribonucleoside 5'-triphosphate = RNA(n+1) + diphosphate</text>
        <dbReference type="Rhea" id="RHEA:21248"/>
        <dbReference type="Rhea" id="RHEA-COMP:14527"/>
        <dbReference type="Rhea" id="RHEA-COMP:17342"/>
        <dbReference type="ChEBI" id="CHEBI:33019"/>
        <dbReference type="ChEBI" id="CHEBI:61557"/>
        <dbReference type="ChEBI" id="CHEBI:140395"/>
        <dbReference type="EC" id="2.7.7.6"/>
    </reaction>
</comment>
<comment type="subunit">
    <text evidence="8">In plastids the minimal PEP RNA polymerase catalytic core is composed of four subunits: alpha, beta, beta', and beta''. When a (nuclear-encoded) sigma factor is associated with the core the holoenzyme is formed, which can initiate transcription.</text>
</comment>
<dbReference type="InterPro" id="IPR007080">
    <property type="entry name" value="RNA_pol_Rpb1_1"/>
</dbReference>
<comment type="similarity">
    <text evidence="2 8">Belongs to the RNA polymerase beta' chain family. RpoC1 subfamily.</text>
</comment>
<feature type="binding site" evidence="8">
    <location>
        <position position="71"/>
    </location>
    <ligand>
        <name>Zn(2+)</name>
        <dbReference type="ChEBI" id="CHEBI:29105"/>
    </ligand>
</feature>
<feature type="binding site" evidence="8">
    <location>
        <position position="69"/>
    </location>
    <ligand>
        <name>Zn(2+)</name>
        <dbReference type="ChEBI" id="CHEBI:29105"/>
    </ligand>
</feature>
<evidence type="ECO:0000256" key="9">
    <source>
        <dbReference type="RuleBase" id="RU004279"/>
    </source>
</evidence>
<geneLocation type="chloroplast" evidence="11"/>
<dbReference type="GO" id="GO:0003899">
    <property type="term" value="F:DNA-directed RNA polymerase activity"/>
    <property type="evidence" value="ECO:0007669"/>
    <property type="project" value="UniProtKB-UniRule"/>
</dbReference>
<dbReference type="InterPro" id="IPR007066">
    <property type="entry name" value="RNA_pol_Rpb1_3"/>
</dbReference>
<evidence type="ECO:0000256" key="4">
    <source>
        <dbReference type="ARBA" id="ARBA00022679"/>
    </source>
</evidence>
<keyword evidence="11" id="KW-0150">Chloroplast</keyword>
<feature type="domain" description="RNA polymerase N-terminal" evidence="10">
    <location>
        <begin position="273"/>
        <end position="560"/>
    </location>
</feature>
<evidence type="ECO:0000256" key="1">
    <source>
        <dbReference type="ARBA" id="ARBA00004026"/>
    </source>
</evidence>
<dbReference type="GO" id="GO:0009507">
    <property type="term" value="C:chloroplast"/>
    <property type="evidence" value="ECO:0007669"/>
    <property type="project" value="UniProtKB-SubCell"/>
</dbReference>
<dbReference type="EC" id="2.7.7.6" evidence="8"/>
<proteinExistence type="inferred from homology"/>
<feature type="binding site" evidence="8">
    <location>
        <position position="87"/>
    </location>
    <ligand>
        <name>Zn(2+)</name>
        <dbReference type="ChEBI" id="CHEBI:29105"/>
    </ligand>
</feature>
<keyword evidence="8" id="KW-0479">Metal-binding</keyword>
<evidence type="ECO:0000256" key="7">
    <source>
        <dbReference type="ARBA" id="ARBA00048552"/>
    </source>
</evidence>
<dbReference type="InterPro" id="IPR044893">
    <property type="entry name" value="RNA_pol_Rpb1_clamp_domain"/>
</dbReference>
<keyword evidence="6 8" id="KW-0804">Transcription</keyword>
<dbReference type="GO" id="GO:0003677">
    <property type="term" value="F:DNA binding"/>
    <property type="evidence" value="ECO:0007669"/>
    <property type="project" value="UniProtKB-UniRule"/>
</dbReference>
<comment type="function">
    <text evidence="1 8 9">DNA-dependent RNA polymerase catalyzes the transcription of DNA into RNA using the four ribonucleoside triphosphates as substrates.</text>
</comment>
<dbReference type="GO" id="GO:0000428">
    <property type="term" value="C:DNA-directed RNA polymerase complex"/>
    <property type="evidence" value="ECO:0007669"/>
    <property type="project" value="UniProtKB-KW"/>
</dbReference>